<name>A0A5C4LU22_9ACTN</name>
<comment type="caution">
    <text evidence="3">The sequence shown here is derived from an EMBL/GenBank/DDBJ whole genome shotgun (WGS) entry which is preliminary data.</text>
</comment>
<organism evidence="3 4">
    <name type="scientific">Mumia zhuanghuii</name>
    <dbReference type="NCBI Taxonomy" id="2585211"/>
    <lineage>
        <taxon>Bacteria</taxon>
        <taxon>Bacillati</taxon>
        <taxon>Actinomycetota</taxon>
        <taxon>Actinomycetes</taxon>
        <taxon>Propionibacteriales</taxon>
        <taxon>Nocardioidaceae</taxon>
        <taxon>Mumia</taxon>
    </lineage>
</organism>
<evidence type="ECO:0000313" key="2">
    <source>
        <dbReference type="EMBL" id="TNC22039.1"/>
    </source>
</evidence>
<reference evidence="3 4" key="1">
    <citation type="submission" date="2019-05" db="EMBL/GenBank/DDBJ databases">
        <title>Mumia sp. nov., isolated from the intestinal contents of plateau pika (Ochotona curzoniae) in the Qinghai-Tibet plateau of China.</title>
        <authorList>
            <person name="Tian Z."/>
        </authorList>
    </citation>
    <scope>NUCLEOTIDE SEQUENCE [LARGE SCALE GENOMIC DNA]</scope>
    <source>
        <strain evidence="4">527</strain>
        <strain evidence="3">Z527</strain>
    </source>
</reference>
<dbReference type="RefSeq" id="WP_139107506.1">
    <property type="nucleotide sequence ID" value="NZ_VDFR01000282.1"/>
</dbReference>
<gene>
    <name evidence="3" type="ORF">FHE65_35895</name>
    <name evidence="2" type="ORF">FHE65_36200</name>
</gene>
<evidence type="ECO:0000313" key="4">
    <source>
        <dbReference type="Proteomes" id="UP000306740"/>
    </source>
</evidence>
<accession>A0A5C4LU22</accession>
<evidence type="ECO:0000256" key="1">
    <source>
        <dbReference type="SAM" id="MobiDB-lite"/>
    </source>
</evidence>
<feature type="compositionally biased region" description="Basic and acidic residues" evidence="1">
    <location>
        <begin position="28"/>
        <end position="38"/>
    </location>
</feature>
<dbReference type="Proteomes" id="UP000306740">
    <property type="component" value="Unassembled WGS sequence"/>
</dbReference>
<dbReference type="EMBL" id="VDFR01000283">
    <property type="protein sequence ID" value="TNC22039.1"/>
    <property type="molecule type" value="Genomic_DNA"/>
</dbReference>
<evidence type="ECO:0000313" key="3">
    <source>
        <dbReference type="EMBL" id="TNC22184.1"/>
    </source>
</evidence>
<feature type="compositionally biased region" description="Basic and acidic residues" evidence="1">
    <location>
        <begin position="1"/>
        <end position="21"/>
    </location>
</feature>
<dbReference type="AlphaFoldDB" id="A0A5C4LU22"/>
<feature type="region of interest" description="Disordered" evidence="1">
    <location>
        <begin position="1"/>
        <end position="55"/>
    </location>
</feature>
<dbReference type="EMBL" id="VDFR01000282">
    <property type="protein sequence ID" value="TNC22184.1"/>
    <property type="molecule type" value="Genomic_DNA"/>
</dbReference>
<protein>
    <submittedName>
        <fullName evidence="3">Uncharacterized protein</fullName>
    </submittedName>
</protein>
<proteinExistence type="predicted"/>
<sequence length="80" mass="9479">MRGIGEERDSKRERQGERVREPCWLAEGEERRDREERRRRVTTTQSAATPRGELLAEPACMRHQACRMRKPERTDLGKKT</sequence>